<reference evidence="8 9" key="1">
    <citation type="journal article" date="2015" name="Genome Announc.">
        <title>Draft Genome Sequence and Gene Annotation of the Entomopathogenic Fungus Verticillium hemipterigenum.</title>
        <authorList>
            <person name="Horn F."/>
            <person name="Habel A."/>
            <person name="Scharf D.H."/>
            <person name="Dworschak J."/>
            <person name="Brakhage A.A."/>
            <person name="Guthke R."/>
            <person name="Hertweck C."/>
            <person name="Linde J."/>
        </authorList>
    </citation>
    <scope>NUCLEOTIDE SEQUENCE [LARGE SCALE GENOMIC DNA]</scope>
</reference>
<organism evidence="8 9">
    <name type="scientific">[Torrubiella] hemipterigena</name>
    <dbReference type="NCBI Taxonomy" id="1531966"/>
    <lineage>
        <taxon>Eukaryota</taxon>
        <taxon>Fungi</taxon>
        <taxon>Dikarya</taxon>
        <taxon>Ascomycota</taxon>
        <taxon>Pezizomycotina</taxon>
        <taxon>Sordariomycetes</taxon>
        <taxon>Hypocreomycetidae</taxon>
        <taxon>Hypocreales</taxon>
        <taxon>Clavicipitaceae</taxon>
        <taxon>Clavicipitaceae incertae sedis</taxon>
        <taxon>'Torrubiella' clade</taxon>
    </lineage>
</organism>
<dbReference type="PROSITE" id="PS50048">
    <property type="entry name" value="ZN2_CY6_FUNGAL_2"/>
    <property type="match status" value="1"/>
</dbReference>
<dbReference type="GO" id="GO:0008270">
    <property type="term" value="F:zinc ion binding"/>
    <property type="evidence" value="ECO:0007669"/>
    <property type="project" value="InterPro"/>
</dbReference>
<evidence type="ECO:0000313" key="8">
    <source>
        <dbReference type="EMBL" id="CEJ94620.1"/>
    </source>
</evidence>
<dbReference type="PANTHER" id="PTHR36206:SF12">
    <property type="entry name" value="ASPERCRYPTIN BIOSYNTHESIS CLUSTER-SPECIFIC TRANSCRIPTION REGULATOR ATNN-RELATED"/>
    <property type="match status" value="1"/>
</dbReference>
<dbReference type="PROSITE" id="PS00463">
    <property type="entry name" value="ZN2_CY6_FUNGAL_1"/>
    <property type="match status" value="1"/>
</dbReference>
<sequence length="534" mass="61233">MSNELFLGPPLKDKSRIRQKKFAPKVRTGCIVCRIRRVKCDETRPSCTKCTSTGRKCGGYTHNEGPRDKTLVTIRPAETVSPVSVSAGSEDLHMFHMFRLDVIYQTSGLFDKPFWQVDILRAARERPAIWHANLAFAAIYRWRELRHSDQVNAEQKIYDLYAFSIKHYNAAIQGLLSITKKTNQTVSDKETLLLTETLFVGLNAVQGNLTSAIAHANNANTFFYTWEFWKYAEAIPHGLVLRPSSLVALLTNFESQMLHRLRNKSAPRCRRGQKLFKVSTQPFRTIEDAYHEFVRLFAAIITSCRCSDHTESHVMLPEPLVFPYHVSQMLLWADKFDALRLAKSLAREIHGFPYKLLELQSMALRACGRCDPNDGVFMFDNQTAILWKILIGLEKLVGDALEAHDGIVPRFSFSISICELMYWITTACRDHDMRVRSVALLRKWPIQDGLLDSRLIAPLLETFTKVEDAPGIRNMTLCAEDGECECMYRKFICGKHRIVRSVVEFMKEGEVNFSWETVEDISQGRGEQVQKLFY</sequence>
<dbReference type="Proteomes" id="UP000039046">
    <property type="component" value="Unassembled WGS sequence"/>
</dbReference>
<dbReference type="GO" id="GO:0003677">
    <property type="term" value="F:DNA binding"/>
    <property type="evidence" value="ECO:0007669"/>
    <property type="project" value="UniProtKB-KW"/>
</dbReference>
<dbReference type="InterPro" id="IPR052360">
    <property type="entry name" value="Transcr_Regulatory_Proteins"/>
</dbReference>
<evidence type="ECO:0000256" key="5">
    <source>
        <dbReference type="ARBA" id="ARBA00023163"/>
    </source>
</evidence>
<keyword evidence="5" id="KW-0804">Transcription</keyword>
<dbReference type="SMART" id="SM00066">
    <property type="entry name" value="GAL4"/>
    <property type="match status" value="1"/>
</dbReference>
<evidence type="ECO:0000256" key="6">
    <source>
        <dbReference type="ARBA" id="ARBA00023242"/>
    </source>
</evidence>
<proteinExistence type="predicted"/>
<dbReference type="AlphaFoldDB" id="A0A0A1TRC7"/>
<dbReference type="Gene3D" id="4.10.240.10">
    <property type="entry name" value="Zn(2)-C6 fungal-type DNA-binding domain"/>
    <property type="match status" value="1"/>
</dbReference>
<dbReference type="GO" id="GO:0000981">
    <property type="term" value="F:DNA-binding transcription factor activity, RNA polymerase II-specific"/>
    <property type="evidence" value="ECO:0007669"/>
    <property type="project" value="InterPro"/>
</dbReference>
<evidence type="ECO:0000259" key="7">
    <source>
        <dbReference type="PROSITE" id="PS50048"/>
    </source>
</evidence>
<keyword evidence="9" id="KW-1185">Reference proteome</keyword>
<evidence type="ECO:0000256" key="3">
    <source>
        <dbReference type="ARBA" id="ARBA00023015"/>
    </source>
</evidence>
<accession>A0A0A1TRC7</accession>
<keyword evidence="6" id="KW-0539">Nucleus</keyword>
<dbReference type="InterPro" id="IPR036864">
    <property type="entry name" value="Zn2-C6_fun-type_DNA-bd_sf"/>
</dbReference>
<protein>
    <recommendedName>
        <fullName evidence="7">Zn(2)-C6 fungal-type domain-containing protein</fullName>
    </recommendedName>
</protein>
<evidence type="ECO:0000313" key="9">
    <source>
        <dbReference type="Proteomes" id="UP000039046"/>
    </source>
</evidence>
<keyword evidence="1" id="KW-0479">Metal-binding</keyword>
<keyword evidence="3" id="KW-0805">Transcription regulation</keyword>
<dbReference type="InterPro" id="IPR001138">
    <property type="entry name" value="Zn2Cys6_DnaBD"/>
</dbReference>
<keyword evidence="2" id="KW-0862">Zinc</keyword>
<evidence type="ECO:0000256" key="2">
    <source>
        <dbReference type="ARBA" id="ARBA00022833"/>
    </source>
</evidence>
<feature type="domain" description="Zn(2)-C6 fungal-type" evidence="7">
    <location>
        <begin position="29"/>
        <end position="57"/>
    </location>
</feature>
<dbReference type="EMBL" id="CDHN01000007">
    <property type="protein sequence ID" value="CEJ94620.1"/>
    <property type="molecule type" value="Genomic_DNA"/>
</dbReference>
<gene>
    <name evidence="8" type="ORF">VHEMI10139</name>
</gene>
<name>A0A0A1TRC7_9HYPO</name>
<dbReference type="Pfam" id="PF00172">
    <property type="entry name" value="Zn_clus"/>
    <property type="match status" value="1"/>
</dbReference>
<evidence type="ECO:0000256" key="4">
    <source>
        <dbReference type="ARBA" id="ARBA00023125"/>
    </source>
</evidence>
<keyword evidence="4" id="KW-0238">DNA-binding</keyword>
<evidence type="ECO:0000256" key="1">
    <source>
        <dbReference type="ARBA" id="ARBA00022723"/>
    </source>
</evidence>
<dbReference type="PANTHER" id="PTHR36206">
    <property type="entry name" value="ASPERCRYPTIN BIOSYNTHESIS CLUSTER-SPECIFIC TRANSCRIPTION REGULATOR ATNN-RELATED"/>
    <property type="match status" value="1"/>
</dbReference>
<dbReference type="HOGENOM" id="CLU_011409_6_2_1"/>
<dbReference type="OrthoDB" id="3145928at2759"/>
<dbReference type="SUPFAM" id="SSF57701">
    <property type="entry name" value="Zn2/Cys6 DNA-binding domain"/>
    <property type="match status" value="1"/>
</dbReference>
<dbReference type="CDD" id="cd00067">
    <property type="entry name" value="GAL4"/>
    <property type="match status" value="1"/>
</dbReference>